<organism evidence="1 2">
    <name type="scientific">Camellia sinensis var. sinensis</name>
    <name type="common">China tea</name>
    <dbReference type="NCBI Taxonomy" id="542762"/>
    <lineage>
        <taxon>Eukaryota</taxon>
        <taxon>Viridiplantae</taxon>
        <taxon>Streptophyta</taxon>
        <taxon>Embryophyta</taxon>
        <taxon>Tracheophyta</taxon>
        <taxon>Spermatophyta</taxon>
        <taxon>Magnoliopsida</taxon>
        <taxon>eudicotyledons</taxon>
        <taxon>Gunneridae</taxon>
        <taxon>Pentapetalae</taxon>
        <taxon>asterids</taxon>
        <taxon>Ericales</taxon>
        <taxon>Theaceae</taxon>
        <taxon>Camellia</taxon>
    </lineage>
</organism>
<name>A0A4S4D7Q3_CAMSN</name>
<protein>
    <submittedName>
        <fullName evidence="1">Uncharacterized protein</fullName>
    </submittedName>
</protein>
<accession>A0A4S4D7Q3</accession>
<dbReference type="EMBL" id="SDRB02012195">
    <property type="protein sequence ID" value="THF98458.1"/>
    <property type="molecule type" value="Genomic_DNA"/>
</dbReference>
<dbReference type="SUPFAM" id="SSF88697">
    <property type="entry name" value="PUA domain-like"/>
    <property type="match status" value="1"/>
</dbReference>
<dbReference type="Proteomes" id="UP000306102">
    <property type="component" value="Unassembled WGS sequence"/>
</dbReference>
<proteinExistence type="predicted"/>
<reference evidence="1 2" key="1">
    <citation type="journal article" date="2018" name="Proc. Natl. Acad. Sci. U.S.A.">
        <title>Draft genome sequence of Camellia sinensis var. sinensis provides insights into the evolution of the tea genome and tea quality.</title>
        <authorList>
            <person name="Wei C."/>
            <person name="Yang H."/>
            <person name="Wang S."/>
            <person name="Zhao J."/>
            <person name="Liu C."/>
            <person name="Gao L."/>
            <person name="Xia E."/>
            <person name="Lu Y."/>
            <person name="Tai Y."/>
            <person name="She G."/>
            <person name="Sun J."/>
            <person name="Cao H."/>
            <person name="Tong W."/>
            <person name="Gao Q."/>
            <person name="Li Y."/>
            <person name="Deng W."/>
            <person name="Jiang X."/>
            <person name="Wang W."/>
            <person name="Chen Q."/>
            <person name="Zhang S."/>
            <person name="Li H."/>
            <person name="Wu J."/>
            <person name="Wang P."/>
            <person name="Li P."/>
            <person name="Shi C."/>
            <person name="Zheng F."/>
            <person name="Jian J."/>
            <person name="Huang B."/>
            <person name="Shan D."/>
            <person name="Shi M."/>
            <person name="Fang C."/>
            <person name="Yue Y."/>
            <person name="Li F."/>
            <person name="Li D."/>
            <person name="Wei S."/>
            <person name="Han B."/>
            <person name="Jiang C."/>
            <person name="Yin Y."/>
            <person name="Xia T."/>
            <person name="Zhang Z."/>
            <person name="Bennetzen J.L."/>
            <person name="Zhao S."/>
            <person name="Wan X."/>
        </authorList>
    </citation>
    <scope>NUCLEOTIDE SEQUENCE [LARGE SCALE GENOMIC DNA]</scope>
    <source>
        <strain evidence="2">cv. Shuchazao</strain>
        <tissue evidence="1">Leaf</tissue>
    </source>
</reference>
<gene>
    <name evidence="1" type="ORF">TEA_006721</name>
</gene>
<dbReference type="InterPro" id="IPR015947">
    <property type="entry name" value="PUA-like_sf"/>
</dbReference>
<comment type="caution">
    <text evidence="1">The sequence shown here is derived from an EMBL/GenBank/DDBJ whole genome shotgun (WGS) entry which is preliminary data.</text>
</comment>
<evidence type="ECO:0000313" key="1">
    <source>
        <dbReference type="EMBL" id="THF98458.1"/>
    </source>
</evidence>
<dbReference type="Gene3D" id="2.30.130.40">
    <property type="entry name" value="LON domain-like"/>
    <property type="match status" value="1"/>
</dbReference>
<keyword evidence="2" id="KW-1185">Reference proteome</keyword>
<sequence>MMIEFKWTKCKCMRGEVRGVTNYKGGTSGFVNPSVETPIPNNNNHHQCWICHHRSAAVARRAAPPFAAEPPPQWVVLFPEATLPLRVIQPNFIAAIERALCQVDTPYTIGVVHRDPDNGRMRFAIVGTTAEV</sequence>
<dbReference type="STRING" id="542762.A0A4S4D7Q3"/>
<dbReference type="InterPro" id="IPR046336">
    <property type="entry name" value="Lon_prtase_N_sf"/>
</dbReference>
<evidence type="ECO:0000313" key="2">
    <source>
        <dbReference type="Proteomes" id="UP000306102"/>
    </source>
</evidence>
<dbReference type="AlphaFoldDB" id="A0A4S4D7Q3"/>